<dbReference type="SMART" id="SM00908">
    <property type="entry name" value="Gal-bind_lectin"/>
    <property type="match status" value="2"/>
</dbReference>
<dbReference type="EMBL" id="BLXT01006199">
    <property type="protein sequence ID" value="GFO29836.1"/>
    <property type="molecule type" value="Genomic_DNA"/>
</dbReference>
<evidence type="ECO:0000259" key="4">
    <source>
        <dbReference type="PROSITE" id="PS51304"/>
    </source>
</evidence>
<dbReference type="GO" id="GO:0030246">
    <property type="term" value="F:carbohydrate binding"/>
    <property type="evidence" value="ECO:0007669"/>
    <property type="project" value="UniProtKB-UniRule"/>
</dbReference>
<dbReference type="PANTHER" id="PTHR11346">
    <property type="entry name" value="GALECTIN"/>
    <property type="match status" value="1"/>
</dbReference>
<dbReference type="SMART" id="SM00276">
    <property type="entry name" value="GLECT"/>
    <property type="match status" value="2"/>
</dbReference>
<dbReference type="CDD" id="cd00070">
    <property type="entry name" value="GLECT"/>
    <property type="match status" value="2"/>
</dbReference>
<dbReference type="InterPro" id="IPR044156">
    <property type="entry name" value="Galectin-like"/>
</dbReference>
<evidence type="ECO:0000313" key="6">
    <source>
        <dbReference type="Proteomes" id="UP000735302"/>
    </source>
</evidence>
<feature type="domain" description="Galectin" evidence="4">
    <location>
        <begin position="151"/>
        <end position="240"/>
    </location>
</feature>
<dbReference type="Proteomes" id="UP000735302">
    <property type="component" value="Unassembled WGS sequence"/>
</dbReference>
<dbReference type="SUPFAM" id="SSF49899">
    <property type="entry name" value="Concanavalin A-like lectins/glucanases"/>
    <property type="match status" value="2"/>
</dbReference>
<name>A0AAV4CEP9_9GAST</name>
<dbReference type="Gene3D" id="2.60.120.200">
    <property type="match status" value="2"/>
</dbReference>
<sequence>MTVTPVPFSLSEGKEIIVSGVNSPGCERFEINLMGGSDYSDGTALHFNPRFEDSQVVRNHFTDAWGEEERDGDFPFTADQPFEIRIAVTESGYKIYVDGTYFCDFNHRLPKDAVKSVYLLNVESADVAFNNTIYPVPFPLSEGIEISVKARVRPNCSRFVENQVVRNHFTGGSWGEEERHGDFPFSLGDSFEVKIAVKDSHFQISINGSHFCDFNHRLPKEDVKFVTVNGGIDSSKVSFLKKNSNISNSNRSSVHSNHNGSGSSSSCRLNNRNNSNKGMNNTQEF</sequence>
<feature type="region of interest" description="Disordered" evidence="3">
    <location>
        <begin position="246"/>
        <end position="285"/>
    </location>
</feature>
<evidence type="ECO:0000256" key="1">
    <source>
        <dbReference type="ARBA" id="ARBA00022734"/>
    </source>
</evidence>
<comment type="caution">
    <text evidence="5">The sequence shown here is derived from an EMBL/GenBank/DDBJ whole genome shotgun (WGS) entry which is preliminary data.</text>
</comment>
<dbReference type="InterPro" id="IPR013320">
    <property type="entry name" value="ConA-like_dom_sf"/>
</dbReference>
<dbReference type="AlphaFoldDB" id="A0AAV4CEP9"/>
<feature type="domain" description="Galectin" evidence="4">
    <location>
        <begin position="2"/>
        <end position="128"/>
    </location>
</feature>
<evidence type="ECO:0000256" key="2">
    <source>
        <dbReference type="RuleBase" id="RU102079"/>
    </source>
</evidence>
<proteinExistence type="predicted"/>
<dbReference type="InterPro" id="IPR001079">
    <property type="entry name" value="Galectin_CRD"/>
</dbReference>
<gene>
    <name evidence="5" type="ORF">PoB_005634100</name>
</gene>
<dbReference type="PANTHER" id="PTHR11346:SF147">
    <property type="entry name" value="GALECTIN"/>
    <property type="match status" value="1"/>
</dbReference>
<accession>A0AAV4CEP9</accession>
<evidence type="ECO:0000313" key="5">
    <source>
        <dbReference type="EMBL" id="GFO29836.1"/>
    </source>
</evidence>
<keyword evidence="6" id="KW-1185">Reference proteome</keyword>
<dbReference type="Pfam" id="PF00337">
    <property type="entry name" value="Gal-bind_lectin"/>
    <property type="match status" value="2"/>
</dbReference>
<dbReference type="PROSITE" id="PS51304">
    <property type="entry name" value="GALECTIN"/>
    <property type="match status" value="2"/>
</dbReference>
<organism evidence="5 6">
    <name type="scientific">Plakobranchus ocellatus</name>
    <dbReference type="NCBI Taxonomy" id="259542"/>
    <lineage>
        <taxon>Eukaryota</taxon>
        <taxon>Metazoa</taxon>
        <taxon>Spiralia</taxon>
        <taxon>Lophotrochozoa</taxon>
        <taxon>Mollusca</taxon>
        <taxon>Gastropoda</taxon>
        <taxon>Heterobranchia</taxon>
        <taxon>Euthyneura</taxon>
        <taxon>Panpulmonata</taxon>
        <taxon>Sacoglossa</taxon>
        <taxon>Placobranchoidea</taxon>
        <taxon>Plakobranchidae</taxon>
        <taxon>Plakobranchus</taxon>
    </lineage>
</organism>
<evidence type="ECO:0000256" key="3">
    <source>
        <dbReference type="SAM" id="MobiDB-lite"/>
    </source>
</evidence>
<reference evidence="5 6" key="1">
    <citation type="journal article" date="2021" name="Elife">
        <title>Chloroplast acquisition without the gene transfer in kleptoplastic sea slugs, Plakobranchus ocellatus.</title>
        <authorList>
            <person name="Maeda T."/>
            <person name="Takahashi S."/>
            <person name="Yoshida T."/>
            <person name="Shimamura S."/>
            <person name="Takaki Y."/>
            <person name="Nagai Y."/>
            <person name="Toyoda A."/>
            <person name="Suzuki Y."/>
            <person name="Arimoto A."/>
            <person name="Ishii H."/>
            <person name="Satoh N."/>
            <person name="Nishiyama T."/>
            <person name="Hasebe M."/>
            <person name="Maruyama T."/>
            <person name="Minagawa J."/>
            <person name="Obokata J."/>
            <person name="Shigenobu S."/>
        </authorList>
    </citation>
    <scope>NUCLEOTIDE SEQUENCE [LARGE SCALE GENOMIC DNA]</scope>
</reference>
<protein>
    <recommendedName>
        <fullName evidence="2">Galectin</fullName>
    </recommendedName>
</protein>
<dbReference type="GO" id="GO:0016936">
    <property type="term" value="F:galactoside binding"/>
    <property type="evidence" value="ECO:0007669"/>
    <property type="project" value="TreeGrafter"/>
</dbReference>
<keyword evidence="1 2" id="KW-0430">Lectin</keyword>